<keyword evidence="3" id="KW-1185">Reference proteome</keyword>
<dbReference type="GO" id="GO:0005829">
    <property type="term" value="C:cytosol"/>
    <property type="evidence" value="ECO:0007669"/>
    <property type="project" value="TreeGrafter"/>
</dbReference>
<feature type="site" description="Interaction with substrate rRNA" evidence="1">
    <location>
        <position position="4"/>
    </location>
</feature>
<organism evidence="2 3">
    <name type="scientific">Novimethylophilus kurashikiensis</name>
    <dbReference type="NCBI Taxonomy" id="1825523"/>
    <lineage>
        <taxon>Bacteria</taxon>
        <taxon>Pseudomonadati</taxon>
        <taxon>Pseudomonadota</taxon>
        <taxon>Betaproteobacteria</taxon>
        <taxon>Nitrosomonadales</taxon>
        <taxon>Methylophilaceae</taxon>
        <taxon>Novimethylophilus</taxon>
    </lineage>
</organism>
<feature type="binding site" evidence="1">
    <location>
        <position position="42"/>
    </location>
    <ligand>
        <name>S-adenosyl-L-methionine</name>
        <dbReference type="ChEBI" id="CHEBI:59789"/>
    </ligand>
</feature>
<name>A0A2R5F411_9PROT</name>
<proteinExistence type="inferred from homology"/>
<feature type="binding site" evidence="1">
    <location>
        <position position="19"/>
    </location>
    <ligand>
        <name>S-adenosyl-L-methionine</name>
        <dbReference type="ChEBI" id="CHEBI:59789"/>
    </ligand>
</feature>
<reference evidence="2 3" key="1">
    <citation type="journal article" date="2018" name="Environ. Microbiol.">
        <title>Isolation and genomic characterization of Novimethylophilus kurashikiensis gen. nov. sp. nov., a new lanthanide-dependent methylotrophic species of Methylophilaceae.</title>
        <authorList>
            <person name="Lv H."/>
            <person name="Sahin N."/>
            <person name="Tani A."/>
        </authorList>
    </citation>
    <scope>NUCLEOTIDE SEQUENCE [LARGE SCALE GENOMIC DNA]</scope>
    <source>
        <strain evidence="2 3">La2-4</strain>
    </source>
</reference>
<feature type="binding site" evidence="1">
    <location>
        <position position="100"/>
    </location>
    <ligand>
        <name>S-adenosyl-L-methionine</name>
        <dbReference type="ChEBI" id="CHEBI:59789"/>
    </ligand>
</feature>
<dbReference type="RefSeq" id="WP_109013947.1">
    <property type="nucleotide sequence ID" value="NZ_BDOQ01000001.1"/>
</dbReference>
<dbReference type="Proteomes" id="UP000245081">
    <property type="component" value="Unassembled WGS sequence"/>
</dbReference>
<dbReference type="PANTHER" id="PTHR37426">
    <property type="entry name" value="RIBOSOMAL RNA LARGE SUBUNIT METHYLTRANSFERASE J"/>
    <property type="match status" value="1"/>
</dbReference>
<feature type="binding site" evidence="1">
    <location>
        <position position="118"/>
    </location>
    <ligand>
        <name>S-adenosyl-L-methionine</name>
        <dbReference type="ChEBI" id="CHEBI:59789"/>
    </ligand>
</feature>
<dbReference type="InterPro" id="IPR007473">
    <property type="entry name" value="RlmJ"/>
</dbReference>
<dbReference type="GO" id="GO:0070475">
    <property type="term" value="P:rRNA base methylation"/>
    <property type="evidence" value="ECO:0007669"/>
    <property type="project" value="UniProtKB-UniRule"/>
</dbReference>
<evidence type="ECO:0000313" key="3">
    <source>
        <dbReference type="Proteomes" id="UP000245081"/>
    </source>
</evidence>
<feature type="binding site" evidence="1">
    <location>
        <position position="165"/>
    </location>
    <ligand>
        <name>S-adenosyl-L-methionine</name>
        <dbReference type="ChEBI" id="CHEBI:59789"/>
    </ligand>
</feature>
<dbReference type="EC" id="2.1.1.266" evidence="1"/>
<protein>
    <recommendedName>
        <fullName evidence="1">Ribosomal RNA large subunit methyltransferase J</fullName>
        <ecNumber evidence="1">2.1.1.266</ecNumber>
    </recommendedName>
    <alternativeName>
        <fullName evidence="1">23S rRNA (adenine(2030)-N6)-methyltransferase</fullName>
    </alternativeName>
    <alternativeName>
        <fullName evidence="1">23S rRNA m6A2030 methyltransferase</fullName>
    </alternativeName>
</protein>
<keyword evidence="1" id="KW-0698">rRNA processing</keyword>
<dbReference type="PANTHER" id="PTHR37426:SF1">
    <property type="entry name" value="RIBOSOMAL RNA LARGE SUBUNIT METHYLTRANSFERASE J"/>
    <property type="match status" value="1"/>
</dbReference>
<evidence type="ECO:0000256" key="1">
    <source>
        <dbReference type="HAMAP-Rule" id="MF_00934"/>
    </source>
</evidence>
<comment type="similarity">
    <text evidence="1">Belongs to the RlmJ family.</text>
</comment>
<keyword evidence="1 2" id="KW-0808">Transferase</keyword>
<dbReference type="Gene3D" id="3.40.50.150">
    <property type="entry name" value="Vaccinia Virus protein VP39"/>
    <property type="match status" value="1"/>
</dbReference>
<comment type="function">
    <text evidence="1">Specifically methylates the adenine in position 2030 of 23S rRNA.</text>
</comment>
<keyword evidence="1 2" id="KW-0489">Methyltransferase</keyword>
<keyword evidence="1" id="KW-0949">S-adenosyl-L-methionine</keyword>
<comment type="catalytic activity">
    <reaction evidence="1">
        <text>adenosine(2030) in 23S rRNA + S-adenosyl-L-methionine = N(6)-methyladenosine(2030) in 23S rRNA + S-adenosyl-L-homocysteine + H(+)</text>
        <dbReference type="Rhea" id="RHEA:43736"/>
        <dbReference type="Rhea" id="RHEA-COMP:10668"/>
        <dbReference type="Rhea" id="RHEA-COMP:10669"/>
        <dbReference type="ChEBI" id="CHEBI:15378"/>
        <dbReference type="ChEBI" id="CHEBI:57856"/>
        <dbReference type="ChEBI" id="CHEBI:59789"/>
        <dbReference type="ChEBI" id="CHEBI:74411"/>
        <dbReference type="ChEBI" id="CHEBI:74449"/>
        <dbReference type="EC" id="2.1.1.266"/>
    </reaction>
</comment>
<dbReference type="AlphaFoldDB" id="A0A2R5F411"/>
<dbReference type="GO" id="GO:0036307">
    <property type="term" value="F:23S rRNA (adenine(2030)-N(6))-methyltransferase activity"/>
    <property type="evidence" value="ECO:0007669"/>
    <property type="project" value="UniProtKB-UniRule"/>
</dbReference>
<dbReference type="SUPFAM" id="SSF53335">
    <property type="entry name" value="S-adenosyl-L-methionine-dependent methyltransferases"/>
    <property type="match status" value="1"/>
</dbReference>
<keyword evidence="1" id="KW-0694">RNA-binding</keyword>
<dbReference type="GO" id="GO:0003723">
    <property type="term" value="F:RNA binding"/>
    <property type="evidence" value="ECO:0007669"/>
    <property type="project" value="UniProtKB-UniRule"/>
</dbReference>
<feature type="active site" description="Proton acceptor" evidence="1">
    <location>
        <position position="165"/>
    </location>
</feature>
<dbReference type="EMBL" id="BDOQ01000001">
    <property type="protein sequence ID" value="GBG12518.1"/>
    <property type="molecule type" value="Genomic_DNA"/>
</dbReference>
<accession>A0A2R5F411</accession>
<feature type="binding site" evidence="1">
    <location>
        <begin position="144"/>
        <end position="145"/>
    </location>
    <ligand>
        <name>S-adenosyl-L-methionine</name>
        <dbReference type="ChEBI" id="CHEBI:59789"/>
    </ligand>
</feature>
<gene>
    <name evidence="1 2" type="primary">rlmJ</name>
    <name evidence="2" type="ORF">NMK_0049</name>
</gene>
<dbReference type="Pfam" id="PF04378">
    <property type="entry name" value="RsmJ"/>
    <property type="match status" value="1"/>
</dbReference>
<dbReference type="InterPro" id="IPR029063">
    <property type="entry name" value="SAM-dependent_MTases_sf"/>
</dbReference>
<comment type="subunit">
    <text evidence="1">Monomer.</text>
</comment>
<comment type="caution">
    <text evidence="2">The sequence shown here is derived from an EMBL/GenBank/DDBJ whole genome shotgun (WGS) entry which is preliminary data.</text>
</comment>
<dbReference type="HAMAP" id="MF_00934">
    <property type="entry name" value="23SrRNA_methyltr_J"/>
    <property type="match status" value="1"/>
</dbReference>
<evidence type="ECO:0000313" key="2">
    <source>
        <dbReference type="EMBL" id="GBG12518.1"/>
    </source>
</evidence>
<dbReference type="OrthoDB" id="9791274at2"/>
<sequence length="281" mass="31667">MLSYRHAFHAGNHADVLKHFLLLQLMQYLNQKDKPYWVVDTHAGAGLYALDEGYAAKNAEYTEGIARLMDRDDLPPVLAEYVELVRGLNADGGLKLYPGSPWVEMQALREEDRLRLFELHPTDADILHENFSSAGRRVKIEQTDGFAGLKAVLPPPPRRGLVLIDPPYEEKQDYQRVPAALQDALKRFATGIYAVWYPLLQRPEPEQMIDKLKQLPVKSWLNVSLTVQTPAVDGFGMYGSGMFVVNPPWTMKGMLEEVMPRLVEMLGLDEGAGYTLEGEDA</sequence>